<dbReference type="PANTHER" id="PTHR30250">
    <property type="entry name" value="PST FAMILY PREDICTED COLANIC ACID TRANSPORTER"/>
    <property type="match status" value="1"/>
</dbReference>
<evidence type="ECO:0008006" key="9">
    <source>
        <dbReference type="Google" id="ProtNLM"/>
    </source>
</evidence>
<dbReference type="PANTHER" id="PTHR30250:SF11">
    <property type="entry name" value="O-ANTIGEN TRANSPORTER-RELATED"/>
    <property type="match status" value="1"/>
</dbReference>
<feature type="transmembrane region" description="Helical" evidence="6">
    <location>
        <begin position="404"/>
        <end position="426"/>
    </location>
</feature>
<keyword evidence="2" id="KW-1003">Cell membrane</keyword>
<dbReference type="InterPro" id="IPR002797">
    <property type="entry name" value="Polysacc_synth"/>
</dbReference>
<feature type="transmembrane region" description="Helical" evidence="6">
    <location>
        <begin position="69"/>
        <end position="91"/>
    </location>
</feature>
<protein>
    <recommendedName>
        <fullName evidence="9">Polysaccharide biosynthesis protein C-terminal domain-containing protein</fullName>
    </recommendedName>
</protein>
<feature type="transmembrane region" description="Helical" evidence="6">
    <location>
        <begin position="351"/>
        <end position="373"/>
    </location>
</feature>
<feature type="transmembrane region" description="Helical" evidence="6">
    <location>
        <begin position="167"/>
        <end position="190"/>
    </location>
</feature>
<dbReference type="InterPro" id="IPR050833">
    <property type="entry name" value="Poly_Biosynth_Transport"/>
</dbReference>
<dbReference type="EMBL" id="BAAAZG010000047">
    <property type="protein sequence ID" value="GAA4092107.1"/>
    <property type="molecule type" value="Genomic_DNA"/>
</dbReference>
<evidence type="ECO:0000256" key="2">
    <source>
        <dbReference type="ARBA" id="ARBA00022475"/>
    </source>
</evidence>
<sequence>MTEARPRPAAPETPPARTAGRTVTGRVLALMAGNMAGRLGALASLGLATVLVARVGGPALVGAFTLVRILPALVCHLAGAGLPVAAPYFLSGREHDGTRVRPTLVWLTVAGALLSGLVWLAAAPLLHMAFFKAFPYWVTLAAAAPCVTQGFVSVGKGLLQGRDDLNGANLAIAVEEFVFLPFYLVILVGWHGPGALVAALVLADVAAAAWIAARLARRGFFRGWGRFDPRLARDMVGYGYRGYLGQLIDLLQLRFDMALLGGLAGPKVLGVYTVASKFAELVQLPGLAVNYVLYPDFARADRAEAIRRTRRLILPALGVSVLAALPLALVAGTALPWVFGDAFHDAVTPTHIRLAGVVTFGVTGLVTACLYGVGRPGAASMGQAVGLVVVVACGALLIPRYGAVGAAVATSVSFVATTAALLAWFARVDRAVRNQRLTGKR</sequence>
<feature type="transmembrane region" description="Helical" evidence="6">
    <location>
        <begin position="196"/>
        <end position="216"/>
    </location>
</feature>
<feature type="transmembrane region" description="Helical" evidence="6">
    <location>
        <begin position="380"/>
        <end position="398"/>
    </location>
</feature>
<comment type="caution">
    <text evidence="7">The sequence shown here is derived from an EMBL/GenBank/DDBJ whole genome shotgun (WGS) entry which is preliminary data.</text>
</comment>
<evidence type="ECO:0000313" key="8">
    <source>
        <dbReference type="Proteomes" id="UP001500683"/>
    </source>
</evidence>
<gene>
    <name evidence="7" type="ORF">GCM10022214_61950</name>
</gene>
<accession>A0ABP7WN43</accession>
<keyword evidence="3 6" id="KW-0812">Transmembrane</keyword>
<evidence type="ECO:0000256" key="5">
    <source>
        <dbReference type="ARBA" id="ARBA00023136"/>
    </source>
</evidence>
<evidence type="ECO:0000256" key="6">
    <source>
        <dbReference type="SAM" id="Phobius"/>
    </source>
</evidence>
<evidence type="ECO:0000256" key="1">
    <source>
        <dbReference type="ARBA" id="ARBA00004651"/>
    </source>
</evidence>
<feature type="transmembrane region" description="Helical" evidence="6">
    <location>
        <begin position="103"/>
        <end position="122"/>
    </location>
</feature>
<reference evidence="8" key="1">
    <citation type="journal article" date="2019" name="Int. J. Syst. Evol. Microbiol.">
        <title>The Global Catalogue of Microorganisms (GCM) 10K type strain sequencing project: providing services to taxonomists for standard genome sequencing and annotation.</title>
        <authorList>
            <consortium name="The Broad Institute Genomics Platform"/>
            <consortium name="The Broad Institute Genome Sequencing Center for Infectious Disease"/>
            <person name="Wu L."/>
            <person name="Ma J."/>
        </authorList>
    </citation>
    <scope>NUCLEOTIDE SEQUENCE [LARGE SCALE GENOMIC DNA]</scope>
    <source>
        <strain evidence="8">JCM 16702</strain>
    </source>
</reference>
<dbReference type="RefSeq" id="WP_344954664.1">
    <property type="nucleotide sequence ID" value="NZ_BAAAZG010000047.1"/>
</dbReference>
<feature type="transmembrane region" description="Helical" evidence="6">
    <location>
        <begin position="312"/>
        <end position="339"/>
    </location>
</feature>
<evidence type="ECO:0000256" key="4">
    <source>
        <dbReference type="ARBA" id="ARBA00022989"/>
    </source>
</evidence>
<keyword evidence="4 6" id="KW-1133">Transmembrane helix</keyword>
<name>A0ABP7WN43_9ACTN</name>
<feature type="transmembrane region" description="Helical" evidence="6">
    <location>
        <begin position="134"/>
        <end position="155"/>
    </location>
</feature>
<keyword evidence="8" id="KW-1185">Reference proteome</keyword>
<proteinExistence type="predicted"/>
<dbReference type="Proteomes" id="UP001500683">
    <property type="component" value="Unassembled WGS sequence"/>
</dbReference>
<evidence type="ECO:0000256" key="3">
    <source>
        <dbReference type="ARBA" id="ARBA00022692"/>
    </source>
</evidence>
<organism evidence="7 8">
    <name type="scientific">Actinomadura miaoliensis</name>
    <dbReference type="NCBI Taxonomy" id="430685"/>
    <lineage>
        <taxon>Bacteria</taxon>
        <taxon>Bacillati</taxon>
        <taxon>Actinomycetota</taxon>
        <taxon>Actinomycetes</taxon>
        <taxon>Streptosporangiales</taxon>
        <taxon>Thermomonosporaceae</taxon>
        <taxon>Actinomadura</taxon>
    </lineage>
</organism>
<evidence type="ECO:0000313" key="7">
    <source>
        <dbReference type="EMBL" id="GAA4092107.1"/>
    </source>
</evidence>
<keyword evidence="5 6" id="KW-0472">Membrane</keyword>
<comment type="subcellular location">
    <subcellularLocation>
        <location evidence="1">Cell membrane</location>
        <topology evidence="1">Multi-pass membrane protein</topology>
    </subcellularLocation>
</comment>
<dbReference type="Pfam" id="PF01943">
    <property type="entry name" value="Polysacc_synt"/>
    <property type="match status" value="1"/>
</dbReference>